<evidence type="ECO:0000256" key="1">
    <source>
        <dbReference type="SAM" id="MobiDB-lite"/>
    </source>
</evidence>
<proteinExistence type="predicted"/>
<sequence>MTYFLSGHRGGIGPGARSSRQLQGHPGGGTGEHGEQAPEVPEQTVRGIGRGEQPRPHPHPMGGCRGAQGGGRRSGEKHSGILTSWLIERITKFIQLKTIPIFDVTSKSNG</sequence>
<reference evidence="2 3" key="1">
    <citation type="journal article" date="2019" name="Sci. Rep.">
        <title>Orb-weaving spider Araneus ventricosus genome elucidates the spidroin gene catalogue.</title>
        <authorList>
            <person name="Kono N."/>
            <person name="Nakamura H."/>
            <person name="Ohtoshi R."/>
            <person name="Moran D.A.P."/>
            <person name="Shinohara A."/>
            <person name="Yoshida Y."/>
            <person name="Fujiwara M."/>
            <person name="Mori M."/>
            <person name="Tomita M."/>
            <person name="Arakawa K."/>
        </authorList>
    </citation>
    <scope>NUCLEOTIDE SEQUENCE [LARGE SCALE GENOMIC DNA]</scope>
</reference>
<gene>
    <name evidence="2" type="ORF">AVEN_94321_1</name>
</gene>
<dbReference type="EMBL" id="BGPR01009577">
    <property type="protein sequence ID" value="GBN40939.1"/>
    <property type="molecule type" value="Genomic_DNA"/>
</dbReference>
<comment type="caution">
    <text evidence="2">The sequence shown here is derived from an EMBL/GenBank/DDBJ whole genome shotgun (WGS) entry which is preliminary data.</text>
</comment>
<name>A0A4Y2NQL4_ARAVE</name>
<keyword evidence="3" id="KW-1185">Reference proteome</keyword>
<evidence type="ECO:0000313" key="3">
    <source>
        <dbReference type="Proteomes" id="UP000499080"/>
    </source>
</evidence>
<dbReference type="Proteomes" id="UP000499080">
    <property type="component" value="Unassembled WGS sequence"/>
</dbReference>
<feature type="region of interest" description="Disordered" evidence="1">
    <location>
        <begin position="1"/>
        <end position="77"/>
    </location>
</feature>
<evidence type="ECO:0000313" key="2">
    <source>
        <dbReference type="EMBL" id="GBN40939.1"/>
    </source>
</evidence>
<protein>
    <submittedName>
        <fullName evidence="2">Uncharacterized protein</fullName>
    </submittedName>
</protein>
<dbReference type="AlphaFoldDB" id="A0A4Y2NQL4"/>
<accession>A0A4Y2NQL4</accession>
<feature type="compositionally biased region" description="Gly residues" evidence="1">
    <location>
        <begin position="63"/>
        <end position="72"/>
    </location>
</feature>
<organism evidence="2 3">
    <name type="scientific">Araneus ventricosus</name>
    <name type="common">Orbweaver spider</name>
    <name type="synonym">Epeira ventricosa</name>
    <dbReference type="NCBI Taxonomy" id="182803"/>
    <lineage>
        <taxon>Eukaryota</taxon>
        <taxon>Metazoa</taxon>
        <taxon>Ecdysozoa</taxon>
        <taxon>Arthropoda</taxon>
        <taxon>Chelicerata</taxon>
        <taxon>Arachnida</taxon>
        <taxon>Araneae</taxon>
        <taxon>Araneomorphae</taxon>
        <taxon>Entelegynae</taxon>
        <taxon>Araneoidea</taxon>
        <taxon>Araneidae</taxon>
        <taxon>Araneus</taxon>
    </lineage>
</organism>